<dbReference type="GO" id="GO:0000287">
    <property type="term" value="F:magnesium ion binding"/>
    <property type="evidence" value="ECO:0007669"/>
    <property type="project" value="InterPro"/>
</dbReference>
<keyword evidence="1 6" id="KW-0808">Transferase</keyword>
<dbReference type="Proteomes" id="UP000579153">
    <property type="component" value="Unassembled WGS sequence"/>
</dbReference>
<dbReference type="GO" id="GO:0009239">
    <property type="term" value="P:enterobactin biosynthetic process"/>
    <property type="evidence" value="ECO:0007669"/>
    <property type="project" value="InterPro"/>
</dbReference>
<keyword evidence="3" id="KW-0460">Magnesium</keyword>
<dbReference type="GO" id="GO:0008897">
    <property type="term" value="F:holo-[acyl-carrier-protein] synthase activity"/>
    <property type="evidence" value="ECO:0007669"/>
    <property type="project" value="InterPro"/>
</dbReference>
<name>A0A7W9G8G0_9ACTN</name>
<accession>A0A7W9G8G0</accession>
<dbReference type="Pfam" id="PF01648">
    <property type="entry name" value="ACPS"/>
    <property type="match status" value="1"/>
</dbReference>
<keyword evidence="3" id="KW-0479">Metal-binding</keyword>
<dbReference type="InterPro" id="IPR037143">
    <property type="entry name" value="4-PPantetheinyl_Trfase_dom_sf"/>
</dbReference>
<evidence type="ECO:0000256" key="2">
    <source>
        <dbReference type="PIRSR" id="PIRSR603542-1"/>
    </source>
</evidence>
<feature type="domain" description="4'-phosphopantetheinyl transferase" evidence="4">
    <location>
        <begin position="100"/>
        <end position="180"/>
    </location>
</feature>
<evidence type="ECO:0000256" key="1">
    <source>
        <dbReference type="ARBA" id="ARBA00022679"/>
    </source>
</evidence>
<dbReference type="PANTHER" id="PTHR38096">
    <property type="entry name" value="ENTEROBACTIN SYNTHASE COMPONENT D"/>
    <property type="match status" value="1"/>
</dbReference>
<feature type="binding site" evidence="3">
    <location>
        <position position="104"/>
    </location>
    <ligand>
        <name>Mg(2+)</name>
        <dbReference type="ChEBI" id="CHEBI:18420"/>
    </ligand>
</feature>
<gene>
    <name evidence="6" type="ORF">HD596_005916</name>
</gene>
<feature type="domain" description="4'-phosphopantetheinyl transferase N-terminal" evidence="5">
    <location>
        <begin position="27"/>
        <end position="94"/>
    </location>
</feature>
<feature type="binding site" evidence="2">
    <location>
        <position position="159"/>
    </location>
    <ligand>
        <name>CoA</name>
        <dbReference type="ChEBI" id="CHEBI:57287"/>
    </ligand>
</feature>
<feature type="binding site" evidence="2">
    <location>
        <position position="47"/>
    </location>
    <ligand>
        <name>CoA</name>
        <dbReference type="ChEBI" id="CHEBI:57287"/>
    </ligand>
</feature>
<comment type="caution">
    <text evidence="6">The sequence shown here is derived from an EMBL/GenBank/DDBJ whole genome shotgun (WGS) entry which is preliminary data.</text>
</comment>
<protein>
    <submittedName>
        <fullName evidence="6">4'-phosphopantetheinyl transferase EntD</fullName>
    </submittedName>
</protein>
<feature type="binding site" evidence="2">
    <location>
        <position position="39"/>
    </location>
    <ligand>
        <name>CoA</name>
        <dbReference type="ChEBI" id="CHEBI:57287"/>
    </ligand>
</feature>
<sequence length="222" mass="24027">MIEKILPPWVAAEEAFGDPPDATLFPEEEAVIARAVDKRRREFTTARHCARRALDRLGLPAVPILPGERGAPGWPPGVAGAITHCAGYRAAAVSLDALTVGIDAEPHEPLPDGVLPAIALDRERAALARLGPGVHWDRLLFCAKEAVYKAWFPLTRRWLDFDEAHVTLTRTGTFTARFLVPGPQVLGRELTGFAGRWLAADGLLVTAITVRPADLYGRSTSG</sequence>
<dbReference type="AlphaFoldDB" id="A0A7W9G8G0"/>
<dbReference type="PRINTS" id="PR01399">
    <property type="entry name" value="ENTSNTHTASED"/>
</dbReference>
<comment type="cofactor">
    <cofactor evidence="3">
        <name>Mg(2+)</name>
        <dbReference type="ChEBI" id="CHEBI:18420"/>
    </cofactor>
</comment>
<evidence type="ECO:0000313" key="6">
    <source>
        <dbReference type="EMBL" id="MBB5779160.1"/>
    </source>
</evidence>
<evidence type="ECO:0000313" key="7">
    <source>
        <dbReference type="Proteomes" id="UP000579153"/>
    </source>
</evidence>
<feature type="binding site" evidence="2">
    <location>
        <position position="145"/>
    </location>
    <ligand>
        <name>CoA</name>
        <dbReference type="ChEBI" id="CHEBI:57287"/>
    </ligand>
</feature>
<dbReference type="Pfam" id="PF17837">
    <property type="entry name" value="4PPT_N"/>
    <property type="match status" value="1"/>
</dbReference>
<evidence type="ECO:0000256" key="3">
    <source>
        <dbReference type="PIRSR" id="PIRSR603542-2"/>
    </source>
</evidence>
<dbReference type="PANTHER" id="PTHR38096:SF1">
    <property type="entry name" value="ENTEROBACTIN SYNTHASE COMPONENT D"/>
    <property type="match status" value="1"/>
</dbReference>
<dbReference type="Gene3D" id="3.90.470.20">
    <property type="entry name" value="4'-phosphopantetheinyl transferase domain"/>
    <property type="match status" value="1"/>
</dbReference>
<feature type="binding site" evidence="3">
    <location>
        <position position="103"/>
    </location>
    <ligand>
        <name>Mg(2+)</name>
        <dbReference type="ChEBI" id="CHEBI:18420"/>
    </ligand>
</feature>
<reference evidence="6 7" key="1">
    <citation type="submission" date="2020-08" db="EMBL/GenBank/DDBJ databases">
        <title>Sequencing the genomes of 1000 actinobacteria strains.</title>
        <authorList>
            <person name="Klenk H.-P."/>
        </authorList>
    </citation>
    <scope>NUCLEOTIDE SEQUENCE [LARGE SCALE GENOMIC DNA]</scope>
    <source>
        <strain evidence="6 7">DSM 45507</strain>
    </source>
</reference>
<dbReference type="RefSeq" id="WP_185072512.1">
    <property type="nucleotide sequence ID" value="NZ_JACHMB010000001.1"/>
</dbReference>
<dbReference type="GO" id="GO:0005886">
    <property type="term" value="C:plasma membrane"/>
    <property type="evidence" value="ECO:0007669"/>
    <property type="project" value="TreeGrafter"/>
</dbReference>
<dbReference type="EMBL" id="JACHMB010000001">
    <property type="protein sequence ID" value="MBB5779160.1"/>
    <property type="molecule type" value="Genomic_DNA"/>
</dbReference>
<keyword evidence="7" id="KW-1185">Reference proteome</keyword>
<dbReference type="GO" id="GO:0009366">
    <property type="term" value="C:enterobactin synthetase complex"/>
    <property type="evidence" value="ECO:0007669"/>
    <property type="project" value="InterPro"/>
</dbReference>
<evidence type="ECO:0000259" key="4">
    <source>
        <dbReference type="Pfam" id="PF01648"/>
    </source>
</evidence>
<feature type="binding site" evidence="2">
    <location>
        <position position="149"/>
    </location>
    <ligand>
        <name>CoA</name>
        <dbReference type="ChEBI" id="CHEBI:57287"/>
    </ligand>
</feature>
<dbReference type="InterPro" id="IPR041354">
    <property type="entry name" value="4PPT_N"/>
</dbReference>
<dbReference type="SUPFAM" id="SSF56214">
    <property type="entry name" value="4'-phosphopantetheinyl transferase"/>
    <property type="match status" value="1"/>
</dbReference>
<organism evidence="6 7">
    <name type="scientific">Nonomuraea jabiensis</name>
    <dbReference type="NCBI Taxonomy" id="882448"/>
    <lineage>
        <taxon>Bacteria</taxon>
        <taxon>Bacillati</taxon>
        <taxon>Actinomycetota</taxon>
        <taxon>Actinomycetes</taxon>
        <taxon>Streptosporangiales</taxon>
        <taxon>Streptosporangiaceae</taxon>
        <taxon>Nonomuraea</taxon>
    </lineage>
</organism>
<proteinExistence type="predicted"/>
<feature type="binding site" evidence="2">
    <location>
        <position position="103"/>
    </location>
    <ligand>
        <name>CoA</name>
        <dbReference type="ChEBI" id="CHEBI:57287"/>
    </ligand>
</feature>
<dbReference type="InterPro" id="IPR008278">
    <property type="entry name" value="4-PPantetheinyl_Trfase_dom"/>
</dbReference>
<evidence type="ECO:0000259" key="5">
    <source>
        <dbReference type="Pfam" id="PF17837"/>
    </source>
</evidence>
<feature type="binding site" evidence="2">
    <location>
        <begin position="83"/>
        <end position="84"/>
    </location>
    <ligand>
        <name>CoA</name>
        <dbReference type="ChEBI" id="CHEBI:57287"/>
    </ligand>
</feature>
<feature type="binding site" evidence="3">
    <location>
        <position position="105"/>
    </location>
    <ligand>
        <name>Mg(2+)</name>
        <dbReference type="ChEBI" id="CHEBI:18420"/>
    </ligand>
</feature>
<dbReference type="InterPro" id="IPR003542">
    <property type="entry name" value="Enbac_synth_compD-like"/>
</dbReference>